<reference evidence="2 3" key="1">
    <citation type="submission" date="2016-08" db="EMBL/GenBank/DDBJ databases">
        <authorList>
            <person name="Seilhamer J.J."/>
        </authorList>
    </citation>
    <scope>NUCLEOTIDE SEQUENCE [LARGE SCALE GENOMIC DNA]</scope>
    <source>
        <strain evidence="2 3">KT-27</strain>
    </source>
</reference>
<comment type="caution">
    <text evidence="2">The sequence shown here is derived from an EMBL/GenBank/DDBJ whole genome shotgun (WGS) entry which is preliminary data.</text>
</comment>
<sequence>MGVFSDVRVQPAVKQLEARQPQVASAQAGFSGAGLMLHRWRTRRALLELDDQQLRDIGLSWEQARQEASKPFWKA</sequence>
<dbReference type="InterPro" id="IPR009506">
    <property type="entry name" value="YjiS-like"/>
</dbReference>
<proteinExistence type="predicted"/>
<dbReference type="RefSeq" id="WP_103435565.1">
    <property type="nucleotide sequence ID" value="NZ_MIND01000018.1"/>
</dbReference>
<organism evidence="2 3">
    <name type="scientific">Pseudomonas putida</name>
    <name type="common">Arthrobacter siderocapsulatus</name>
    <dbReference type="NCBI Taxonomy" id="303"/>
    <lineage>
        <taxon>Bacteria</taxon>
        <taxon>Pseudomonadati</taxon>
        <taxon>Pseudomonadota</taxon>
        <taxon>Gammaproteobacteria</taxon>
        <taxon>Pseudomonadales</taxon>
        <taxon>Pseudomonadaceae</taxon>
        <taxon>Pseudomonas</taxon>
    </lineage>
</organism>
<name>A0A2S3W859_PSEPU</name>
<evidence type="ECO:0000259" key="1">
    <source>
        <dbReference type="Pfam" id="PF06568"/>
    </source>
</evidence>
<dbReference type="EMBL" id="MIND01000018">
    <property type="protein sequence ID" value="POF87121.1"/>
    <property type="molecule type" value="Genomic_DNA"/>
</dbReference>
<reference evidence="2 3" key="2">
    <citation type="submission" date="2018-03" db="EMBL/GenBank/DDBJ databases">
        <title>Draft genome of Pseudomonas putida strain KT-27.</title>
        <authorList>
            <person name="Yoshizawa S."/>
            <person name="Khan N.H."/>
            <person name="Nishimura M."/>
            <person name="Chiura H.X."/>
            <person name="Ogura Y."/>
            <person name="Hayashi T."/>
            <person name="Kogure K."/>
        </authorList>
    </citation>
    <scope>NUCLEOTIDE SEQUENCE [LARGE SCALE GENOMIC DNA]</scope>
    <source>
        <strain evidence="2 3">KT-27</strain>
    </source>
</reference>
<gene>
    <name evidence="2" type="ORF">BGP80_03800</name>
</gene>
<evidence type="ECO:0000313" key="2">
    <source>
        <dbReference type="EMBL" id="POF87121.1"/>
    </source>
</evidence>
<dbReference type="Proteomes" id="UP000237194">
    <property type="component" value="Unassembled WGS sequence"/>
</dbReference>
<feature type="domain" description="YjiS-like" evidence="1">
    <location>
        <begin position="38"/>
        <end position="65"/>
    </location>
</feature>
<dbReference type="AlphaFoldDB" id="A0A2S3W859"/>
<dbReference type="Pfam" id="PF06568">
    <property type="entry name" value="YjiS-like"/>
    <property type="match status" value="1"/>
</dbReference>
<protein>
    <recommendedName>
        <fullName evidence="1">YjiS-like domain-containing protein</fullName>
    </recommendedName>
</protein>
<evidence type="ECO:0000313" key="3">
    <source>
        <dbReference type="Proteomes" id="UP000237194"/>
    </source>
</evidence>
<accession>A0A2S3W859</accession>